<protein>
    <submittedName>
        <fullName evidence="2">Uncharacterized protein</fullName>
    </submittedName>
</protein>
<dbReference type="InterPro" id="IPR000048">
    <property type="entry name" value="IQ_motif_EF-hand-BS"/>
</dbReference>
<dbReference type="PROSITE" id="PS50096">
    <property type="entry name" value="IQ"/>
    <property type="match status" value="2"/>
</dbReference>
<evidence type="ECO:0000256" key="1">
    <source>
        <dbReference type="SAM" id="MobiDB-lite"/>
    </source>
</evidence>
<dbReference type="SMART" id="SM00015">
    <property type="entry name" value="IQ"/>
    <property type="match status" value="2"/>
</dbReference>
<gene>
    <name evidence="2" type="ORF">FloV-SA2_00559</name>
</gene>
<dbReference type="CDD" id="cd23767">
    <property type="entry name" value="IQCD"/>
    <property type="match status" value="1"/>
</dbReference>
<feature type="compositionally biased region" description="Polar residues" evidence="1">
    <location>
        <begin position="290"/>
        <end position="305"/>
    </location>
</feature>
<proteinExistence type="predicted"/>
<dbReference type="EMBL" id="PP542043">
    <property type="protein sequence ID" value="XDO02374.1"/>
    <property type="molecule type" value="Genomic_DNA"/>
</dbReference>
<organism evidence="2">
    <name type="scientific">Florenciella sp. virus SA2</name>
    <dbReference type="NCBI Taxonomy" id="3240092"/>
    <lineage>
        <taxon>Viruses</taxon>
    </lineage>
</organism>
<dbReference type="Gene3D" id="1.20.5.190">
    <property type="match status" value="1"/>
</dbReference>
<reference evidence="2" key="1">
    <citation type="submission" date="2024-03" db="EMBL/GenBank/DDBJ databases">
        <title>Eukaryotic viruses encode the ribosomal protein eL40.</title>
        <authorList>
            <person name="Thomy J."/>
            <person name="Schvarcz C.R."/>
            <person name="McBeain K.A."/>
            <person name="Edwards K.F."/>
            <person name="Steward G.F."/>
        </authorList>
    </citation>
    <scope>NUCLEOTIDE SEQUENCE</scope>
    <source>
        <strain evidence="2">FloV-SA2</strain>
    </source>
</reference>
<feature type="region of interest" description="Disordered" evidence="1">
    <location>
        <begin position="290"/>
        <end position="312"/>
    </location>
</feature>
<evidence type="ECO:0000313" key="2">
    <source>
        <dbReference type="EMBL" id="XDO02374.1"/>
    </source>
</evidence>
<name>A0AB39JFJ5_9VIRU</name>
<sequence>MKIENIPNKNICFKKNILKGGVGPNSLREQQAATQIQGFMRGQQARKLLKKKSAIQIQKWMREQQARKLLKKTKECIDIIKNNPYINNNDVDKIKTYLSKNIKSLELLYDIINLLTEDNKHYIIQYILYLSTSNLDGGTELNKVIKFIKTNKEKKKYFEIYNRHILNYYDVDKFYNLYNKKIINYTMMQTYDETLPIEPPIELSNNAKKRWNKKSIIKLNEDYEDTKFENYLVSEFYKVCRNIITIKQKLASVVPLAPAPNNYQSIHNLPPIPPPIPTNNAQLKNLQNTQASPDQDLGKNNQSGETNEKEPKLKFDIKVIPSEFKGALKEGDFEWEIENTDKNPDWLKTLYIFNDNHNDHATQKDGSGNAVIRKYNKYGVNHHPANKDRELSKYPASAGICTGDRAGGKGYETLDQVIKGKDFTVRDQIDSDVKEIRELLNMIDPGGAAGGLGASGGPLYKFVKFSSDGKGGLGTSIFEVGDKVKDYIYKKIMELDNTTAP</sequence>
<accession>A0AB39JFJ5</accession>